<organism evidence="1 2">
    <name type="scientific">Arthrobacter halodurans</name>
    <dbReference type="NCBI Taxonomy" id="516699"/>
    <lineage>
        <taxon>Bacteria</taxon>
        <taxon>Bacillati</taxon>
        <taxon>Actinomycetota</taxon>
        <taxon>Actinomycetes</taxon>
        <taxon>Micrococcales</taxon>
        <taxon>Micrococcaceae</taxon>
        <taxon>Arthrobacter</taxon>
    </lineage>
</organism>
<gene>
    <name evidence="1" type="ORF">ACETWP_03675</name>
</gene>
<name>A0ABV4UNI8_9MICC</name>
<evidence type="ECO:0000313" key="1">
    <source>
        <dbReference type="EMBL" id="MFB0833678.1"/>
    </source>
</evidence>
<reference evidence="1 2" key="1">
    <citation type="submission" date="2024-09" db="EMBL/GenBank/DDBJ databases">
        <authorList>
            <person name="Salinas-Garcia M.A."/>
            <person name="Prieme A."/>
        </authorList>
    </citation>
    <scope>NUCLEOTIDE SEQUENCE [LARGE SCALE GENOMIC DNA]</scope>
    <source>
        <strain evidence="1 2">DSM 21081</strain>
    </source>
</reference>
<keyword evidence="2" id="KW-1185">Reference proteome</keyword>
<protein>
    <submittedName>
        <fullName evidence="1">SOS response-associated peptidase family protein</fullName>
    </submittedName>
</protein>
<dbReference type="RefSeq" id="WP_373970844.1">
    <property type="nucleotide sequence ID" value="NZ_JBHDLJ010000002.1"/>
</dbReference>
<dbReference type="InterPro" id="IPR036590">
    <property type="entry name" value="SRAP-like"/>
</dbReference>
<dbReference type="EMBL" id="JBHDLJ010000002">
    <property type="protein sequence ID" value="MFB0833678.1"/>
    <property type="molecule type" value="Genomic_DNA"/>
</dbReference>
<dbReference type="Pfam" id="PF02586">
    <property type="entry name" value="SRAP"/>
    <property type="match status" value="1"/>
</dbReference>
<accession>A0ABV4UNI8</accession>
<dbReference type="SUPFAM" id="SSF143081">
    <property type="entry name" value="BB1717-like"/>
    <property type="match status" value="1"/>
</dbReference>
<dbReference type="Proteomes" id="UP001575652">
    <property type="component" value="Unassembled WGS sequence"/>
</dbReference>
<evidence type="ECO:0000313" key="2">
    <source>
        <dbReference type="Proteomes" id="UP001575652"/>
    </source>
</evidence>
<dbReference type="InterPro" id="IPR003738">
    <property type="entry name" value="SRAP"/>
</dbReference>
<sequence>MGGWSRCGRRAGAWWRSRGCTSSGATPRRPGGGEAEWLMTTTILTRPAADALGHIHDRTPIIAPTDLREEWLDAGLTDKGGGR</sequence>
<dbReference type="Gene3D" id="3.90.1680.10">
    <property type="entry name" value="SOS response associated peptidase-like"/>
    <property type="match status" value="1"/>
</dbReference>
<comment type="caution">
    <text evidence="1">The sequence shown here is derived from an EMBL/GenBank/DDBJ whole genome shotgun (WGS) entry which is preliminary data.</text>
</comment>
<proteinExistence type="predicted"/>